<feature type="region of interest" description="Disordered" evidence="1">
    <location>
        <begin position="25"/>
        <end position="71"/>
    </location>
</feature>
<feature type="compositionally biased region" description="Polar residues" evidence="1">
    <location>
        <begin position="52"/>
        <end position="64"/>
    </location>
</feature>
<dbReference type="Proteomes" id="UP000607796">
    <property type="component" value="Unassembled WGS sequence"/>
</dbReference>
<reference evidence="2 3" key="1">
    <citation type="journal article" date="2021" name="Int. J. Syst. Evol. Microbiol.">
        <title>Salipiger mangrovisoli sp. nov., isolated from mangrove soil and the proposal for the reclassification of Paraphaeobacter pallidus as Salipiger pallidus comb. nov.</title>
        <authorList>
            <person name="Du J."/>
            <person name="Liu Y."/>
            <person name="Pei T."/>
            <person name="Deng M.R."/>
            <person name="Zhu H."/>
        </authorList>
    </citation>
    <scope>NUCLEOTIDE SEQUENCE [LARGE SCALE GENOMIC DNA]</scope>
    <source>
        <strain evidence="2 3">6D45A</strain>
    </source>
</reference>
<gene>
    <name evidence="2" type="ORF">IQ782_26895</name>
</gene>
<evidence type="ECO:0000313" key="2">
    <source>
        <dbReference type="EMBL" id="MBE9640485.1"/>
    </source>
</evidence>
<evidence type="ECO:0000313" key="3">
    <source>
        <dbReference type="Proteomes" id="UP000607796"/>
    </source>
</evidence>
<accession>A0ABR9XA49</accession>
<dbReference type="EMBL" id="JADFFK010000034">
    <property type="protein sequence ID" value="MBE9640485.1"/>
    <property type="molecule type" value="Genomic_DNA"/>
</dbReference>
<sequence>MIAIAPECLQAVRFAPAFTLLLKRRPSASRSRVNQSPKTGLFPSLRPRMTRKNSVAGNRRTSTAGRKATATLRAIRGELTVADPLAKRGVHRTLLNTRKRQAPEGMSGFFSGRAGPGRGQPGRRARSRSCTPGSAGGMAGFF</sequence>
<evidence type="ECO:0000256" key="1">
    <source>
        <dbReference type="SAM" id="MobiDB-lite"/>
    </source>
</evidence>
<feature type="compositionally biased region" description="Polar residues" evidence="1">
    <location>
        <begin position="28"/>
        <end position="38"/>
    </location>
</feature>
<proteinExistence type="predicted"/>
<keyword evidence="3" id="KW-1185">Reference proteome</keyword>
<feature type="region of interest" description="Disordered" evidence="1">
    <location>
        <begin position="92"/>
        <end position="142"/>
    </location>
</feature>
<name>A0ABR9XA49_9RHOB</name>
<organism evidence="2 3">
    <name type="scientific">Salipiger mangrovisoli</name>
    <dbReference type="NCBI Taxonomy" id="2865933"/>
    <lineage>
        <taxon>Bacteria</taxon>
        <taxon>Pseudomonadati</taxon>
        <taxon>Pseudomonadota</taxon>
        <taxon>Alphaproteobacteria</taxon>
        <taxon>Rhodobacterales</taxon>
        <taxon>Roseobacteraceae</taxon>
        <taxon>Salipiger</taxon>
    </lineage>
</organism>
<comment type="caution">
    <text evidence="2">The sequence shown here is derived from an EMBL/GenBank/DDBJ whole genome shotgun (WGS) entry which is preliminary data.</text>
</comment>
<protein>
    <submittedName>
        <fullName evidence="2">Uncharacterized protein</fullName>
    </submittedName>
</protein>